<protein>
    <recommendedName>
        <fullName evidence="3">CCR4-Not complex component Not1 C-terminal domain-containing protein</fullName>
    </recommendedName>
</protein>
<keyword evidence="2" id="KW-0732">Signal</keyword>
<feature type="chain" id="PRO_5018154002" description="CCR4-Not complex component Not1 C-terminal domain-containing protein" evidence="2">
    <location>
        <begin position="24"/>
        <end position="161"/>
    </location>
</feature>
<evidence type="ECO:0000256" key="2">
    <source>
        <dbReference type="SAM" id="SignalP"/>
    </source>
</evidence>
<dbReference type="OrthoDB" id="1933107at2759"/>
<dbReference type="PANTHER" id="PTHR13162">
    <property type="entry name" value="CCR4-NOT TRANSCRIPTION COMPLEX"/>
    <property type="match status" value="1"/>
</dbReference>
<keyword evidence="5" id="KW-1185">Reference proteome</keyword>
<organism evidence="4 5">
    <name type="scientific">Mesocestoides corti</name>
    <name type="common">Flatworm</name>
    <dbReference type="NCBI Taxonomy" id="53468"/>
    <lineage>
        <taxon>Eukaryota</taxon>
        <taxon>Metazoa</taxon>
        <taxon>Spiralia</taxon>
        <taxon>Lophotrochozoa</taxon>
        <taxon>Platyhelminthes</taxon>
        <taxon>Cestoda</taxon>
        <taxon>Eucestoda</taxon>
        <taxon>Cyclophyllidea</taxon>
        <taxon>Mesocestoididae</taxon>
        <taxon>Mesocestoides</taxon>
    </lineage>
</organism>
<feature type="signal peptide" evidence="2">
    <location>
        <begin position="1"/>
        <end position="23"/>
    </location>
</feature>
<evidence type="ECO:0000259" key="3">
    <source>
        <dbReference type="Pfam" id="PF04054"/>
    </source>
</evidence>
<proteinExistence type="predicted"/>
<dbReference type="EMBL" id="UXSR01003346">
    <property type="protein sequence ID" value="VDD79073.1"/>
    <property type="molecule type" value="Genomic_DNA"/>
</dbReference>
<feature type="region of interest" description="Disordered" evidence="1">
    <location>
        <begin position="33"/>
        <end position="61"/>
    </location>
</feature>
<gene>
    <name evidence="4" type="ORF">MCOS_LOCUS5076</name>
</gene>
<dbReference type="Proteomes" id="UP000267029">
    <property type="component" value="Unassembled WGS sequence"/>
</dbReference>
<dbReference type="GO" id="GO:0000932">
    <property type="term" value="C:P-body"/>
    <property type="evidence" value="ECO:0007669"/>
    <property type="project" value="TreeGrafter"/>
</dbReference>
<evidence type="ECO:0000256" key="1">
    <source>
        <dbReference type="SAM" id="MobiDB-lite"/>
    </source>
</evidence>
<dbReference type="InterPro" id="IPR007196">
    <property type="entry name" value="CCR4-Not_Not1_C"/>
</dbReference>
<name>A0A3P6HZA8_MESCO</name>
<dbReference type="InterPro" id="IPR040398">
    <property type="entry name" value="Not1"/>
</dbReference>
<dbReference type="GO" id="GO:0000288">
    <property type="term" value="P:nuclear-transcribed mRNA catabolic process, deadenylation-dependent decay"/>
    <property type="evidence" value="ECO:0007669"/>
    <property type="project" value="TreeGrafter"/>
</dbReference>
<dbReference type="PANTHER" id="PTHR13162:SF8">
    <property type="entry name" value="CCR4-NOT TRANSCRIPTION COMPLEX SUBUNIT 1"/>
    <property type="match status" value="1"/>
</dbReference>
<dbReference type="AlphaFoldDB" id="A0A3P6HZA8"/>
<dbReference type="GO" id="GO:0030015">
    <property type="term" value="C:CCR4-NOT core complex"/>
    <property type="evidence" value="ECO:0007669"/>
    <property type="project" value="InterPro"/>
</dbReference>
<evidence type="ECO:0000313" key="5">
    <source>
        <dbReference type="Proteomes" id="UP000267029"/>
    </source>
</evidence>
<evidence type="ECO:0000313" key="4">
    <source>
        <dbReference type="EMBL" id="VDD79073.1"/>
    </source>
</evidence>
<dbReference type="STRING" id="53468.A0A3P6HZA8"/>
<dbReference type="GO" id="GO:0060090">
    <property type="term" value="F:molecular adaptor activity"/>
    <property type="evidence" value="ECO:0007669"/>
    <property type="project" value="TreeGrafter"/>
</dbReference>
<dbReference type="GO" id="GO:0017148">
    <property type="term" value="P:negative regulation of translation"/>
    <property type="evidence" value="ECO:0007669"/>
    <property type="project" value="InterPro"/>
</dbReference>
<dbReference type="Gene3D" id="1.25.40.800">
    <property type="match status" value="1"/>
</dbReference>
<accession>A0A3P6HZA8</accession>
<dbReference type="Pfam" id="PF04054">
    <property type="entry name" value="Not1"/>
    <property type="match status" value="1"/>
</dbReference>
<sequence length="161" mass="17772">MVTVLRLTGFLLTFLIDNPGLYTSALAAATATTQATRGEHDGSEAVSQEAPPPPQGKKAGGQQANAAMLWSARATQHLATFGLAANLQYNVEFLMNVVLYFCITAVKRLRRCLLLNCMANQLRYPNSHTYYFSNTLLYLFAEQSMEQMKELISRVLMESGA</sequence>
<feature type="domain" description="CCR4-Not complex component Not1 C-terminal" evidence="3">
    <location>
        <begin position="111"/>
        <end position="158"/>
    </location>
</feature>
<reference evidence="4 5" key="1">
    <citation type="submission" date="2018-10" db="EMBL/GenBank/DDBJ databases">
        <authorList>
            <consortium name="Pathogen Informatics"/>
        </authorList>
    </citation>
    <scope>NUCLEOTIDE SEQUENCE [LARGE SCALE GENOMIC DNA]</scope>
</reference>